<evidence type="ECO:0000313" key="1">
    <source>
        <dbReference type="EMBL" id="OWK42003.1"/>
    </source>
</evidence>
<gene>
    <name evidence="1" type="ORF">FRUB_04081</name>
</gene>
<name>A0A225DLY4_9BACT</name>
<dbReference type="RefSeq" id="WP_088255219.1">
    <property type="nucleotide sequence ID" value="NZ_NIDE01000005.1"/>
</dbReference>
<proteinExistence type="predicted"/>
<protein>
    <submittedName>
        <fullName evidence="1">Uncharacterized protein</fullName>
    </submittedName>
</protein>
<accession>A0A225DLY4</accession>
<dbReference type="Proteomes" id="UP000214646">
    <property type="component" value="Unassembled WGS sequence"/>
</dbReference>
<dbReference type="EMBL" id="NIDE01000005">
    <property type="protein sequence ID" value="OWK42003.1"/>
    <property type="molecule type" value="Genomic_DNA"/>
</dbReference>
<dbReference type="SUPFAM" id="SSF56954">
    <property type="entry name" value="Outer membrane efflux proteins (OEP)"/>
    <property type="match status" value="1"/>
</dbReference>
<dbReference type="AlphaFoldDB" id="A0A225DLY4"/>
<keyword evidence="2" id="KW-1185">Reference proteome</keyword>
<comment type="caution">
    <text evidence="1">The sequence shown here is derived from an EMBL/GenBank/DDBJ whole genome shotgun (WGS) entry which is preliminary data.</text>
</comment>
<organism evidence="1 2">
    <name type="scientific">Fimbriiglobus ruber</name>
    <dbReference type="NCBI Taxonomy" id="1908690"/>
    <lineage>
        <taxon>Bacteria</taxon>
        <taxon>Pseudomonadati</taxon>
        <taxon>Planctomycetota</taxon>
        <taxon>Planctomycetia</taxon>
        <taxon>Gemmatales</taxon>
        <taxon>Gemmataceae</taxon>
        <taxon>Fimbriiglobus</taxon>
    </lineage>
</organism>
<sequence>MNLPAMAIIASTLLTAQADPKKQAEATAKKIKELQNARIDALTELVDHAAGAFKASRGSYEEVLEAQVLLLKAKLDAAEKDAERIEIYERTVSVLKASEETAKARLQSGRGTAAAVIKIKARRLEVEVLLEQAKAKRAKEKK</sequence>
<evidence type="ECO:0000313" key="2">
    <source>
        <dbReference type="Proteomes" id="UP000214646"/>
    </source>
</evidence>
<reference evidence="2" key="1">
    <citation type="submission" date="2017-06" db="EMBL/GenBank/DDBJ databases">
        <title>Genome analysis of Fimbriiglobus ruber SP5, the first member of the order Planctomycetales with confirmed chitinolytic capability.</title>
        <authorList>
            <person name="Ravin N.V."/>
            <person name="Rakitin A.L."/>
            <person name="Ivanova A.A."/>
            <person name="Beletsky A.V."/>
            <person name="Kulichevskaya I.S."/>
            <person name="Mardanov A.V."/>
            <person name="Dedysh S.N."/>
        </authorList>
    </citation>
    <scope>NUCLEOTIDE SEQUENCE [LARGE SCALE GENOMIC DNA]</scope>
    <source>
        <strain evidence="2">SP5</strain>
    </source>
</reference>